<dbReference type="PANTHER" id="PTHR46648">
    <property type="entry name" value="HIT FAMILY PROTEIN 1"/>
    <property type="match status" value="1"/>
</dbReference>
<dbReference type="AlphaFoldDB" id="A0A6G7Y9M4"/>
<dbReference type="PANTHER" id="PTHR46648:SF1">
    <property type="entry name" value="ADENOSINE 5'-MONOPHOSPHORAMIDASE HNT1"/>
    <property type="match status" value="1"/>
</dbReference>
<name>A0A6G7Y9M4_9ACTN</name>
<accession>A0A6G7Y9M4</accession>
<evidence type="ECO:0000313" key="5">
    <source>
        <dbReference type="EMBL" id="QIK73348.1"/>
    </source>
</evidence>
<protein>
    <submittedName>
        <fullName evidence="5">HIT domain-containing protein</fullName>
    </submittedName>
</protein>
<evidence type="ECO:0000259" key="4">
    <source>
        <dbReference type="PROSITE" id="PS51084"/>
    </source>
</evidence>
<feature type="active site" description="Tele-AMP-histidine intermediate" evidence="1">
    <location>
        <position position="104"/>
    </location>
</feature>
<dbReference type="KEGG" id="prv:G7070_15105"/>
<dbReference type="Gene3D" id="3.30.428.10">
    <property type="entry name" value="HIT-like"/>
    <property type="match status" value="1"/>
</dbReference>
<dbReference type="GO" id="GO:0003824">
    <property type="term" value="F:catalytic activity"/>
    <property type="evidence" value="ECO:0007669"/>
    <property type="project" value="InterPro"/>
</dbReference>
<dbReference type="PROSITE" id="PS00892">
    <property type="entry name" value="HIT_1"/>
    <property type="match status" value="1"/>
</dbReference>
<evidence type="ECO:0000256" key="2">
    <source>
        <dbReference type="PIRSR" id="PIRSR601310-3"/>
    </source>
</evidence>
<dbReference type="SUPFAM" id="SSF54197">
    <property type="entry name" value="HIT-like"/>
    <property type="match status" value="1"/>
</dbReference>
<dbReference type="PROSITE" id="PS51084">
    <property type="entry name" value="HIT_2"/>
    <property type="match status" value="1"/>
</dbReference>
<dbReference type="GO" id="GO:0009117">
    <property type="term" value="P:nucleotide metabolic process"/>
    <property type="evidence" value="ECO:0007669"/>
    <property type="project" value="TreeGrafter"/>
</dbReference>
<dbReference type="InterPro" id="IPR001310">
    <property type="entry name" value="Histidine_triad_HIT"/>
</dbReference>
<dbReference type="Proteomes" id="UP000501058">
    <property type="component" value="Chromosome"/>
</dbReference>
<gene>
    <name evidence="5" type="ORF">G7070_15105</name>
</gene>
<dbReference type="PRINTS" id="PR00332">
    <property type="entry name" value="HISTRIAD"/>
</dbReference>
<dbReference type="InterPro" id="IPR011146">
    <property type="entry name" value="HIT-like"/>
</dbReference>
<dbReference type="InterPro" id="IPR036265">
    <property type="entry name" value="HIT-like_sf"/>
</dbReference>
<feature type="short sequence motif" description="Histidine triad motif" evidence="2 3">
    <location>
        <begin position="102"/>
        <end position="106"/>
    </location>
</feature>
<feature type="domain" description="HIT" evidence="4">
    <location>
        <begin position="11"/>
        <end position="117"/>
    </location>
</feature>
<evidence type="ECO:0000256" key="1">
    <source>
        <dbReference type="PIRSR" id="PIRSR601310-1"/>
    </source>
</evidence>
<sequence>MSEHVTDPDCLFCRIVAGEIGSRQVHADDTAVAFLDLAPFKTGHTLVVPRTHVTDALAGPEVLAAIAPAIAATGRLLMDRLGATGLNILSNVGPDAGQSVFHLHVHLVPRYADDPGTDALVTRTADPDLDAVHAAITGA</sequence>
<organism evidence="5 6">
    <name type="scientific">Propioniciclava coleopterorum</name>
    <dbReference type="NCBI Taxonomy" id="2714937"/>
    <lineage>
        <taxon>Bacteria</taxon>
        <taxon>Bacillati</taxon>
        <taxon>Actinomycetota</taxon>
        <taxon>Actinomycetes</taxon>
        <taxon>Propionibacteriales</taxon>
        <taxon>Propionibacteriaceae</taxon>
        <taxon>Propioniciclava</taxon>
    </lineage>
</organism>
<keyword evidence="6" id="KW-1185">Reference proteome</keyword>
<dbReference type="Pfam" id="PF01230">
    <property type="entry name" value="HIT"/>
    <property type="match status" value="1"/>
</dbReference>
<dbReference type="RefSeq" id="WP_166234417.1">
    <property type="nucleotide sequence ID" value="NZ_CP049865.1"/>
</dbReference>
<dbReference type="EMBL" id="CP049865">
    <property type="protein sequence ID" value="QIK73348.1"/>
    <property type="molecule type" value="Genomic_DNA"/>
</dbReference>
<dbReference type="InterPro" id="IPR019808">
    <property type="entry name" value="Histidine_triad_CS"/>
</dbReference>
<evidence type="ECO:0000313" key="6">
    <source>
        <dbReference type="Proteomes" id="UP000501058"/>
    </source>
</evidence>
<proteinExistence type="predicted"/>
<evidence type="ECO:0000256" key="3">
    <source>
        <dbReference type="PROSITE-ProRule" id="PRU00464"/>
    </source>
</evidence>
<reference evidence="5 6" key="1">
    <citation type="submission" date="2020-03" db="EMBL/GenBank/DDBJ databases">
        <title>Propioniciclava sp. nov., isolated from Hydrophilus acuminatus.</title>
        <authorList>
            <person name="Hyun D.-W."/>
            <person name="Bae J.-W."/>
        </authorList>
    </citation>
    <scope>NUCLEOTIDE SEQUENCE [LARGE SCALE GENOMIC DNA]</scope>
    <source>
        <strain evidence="5 6">HDW11</strain>
    </source>
</reference>